<gene>
    <name evidence="1" type="ORF">EYF80_008319</name>
</gene>
<reference evidence="1 2" key="1">
    <citation type="submission" date="2019-03" db="EMBL/GenBank/DDBJ databases">
        <title>First draft genome of Liparis tanakae, snailfish: a comprehensive survey of snailfish specific genes.</title>
        <authorList>
            <person name="Kim W."/>
            <person name="Song I."/>
            <person name="Jeong J.-H."/>
            <person name="Kim D."/>
            <person name="Kim S."/>
            <person name="Ryu S."/>
            <person name="Song J.Y."/>
            <person name="Lee S.K."/>
        </authorList>
    </citation>
    <scope>NUCLEOTIDE SEQUENCE [LARGE SCALE GENOMIC DNA]</scope>
    <source>
        <tissue evidence="1">Muscle</tissue>
    </source>
</reference>
<protein>
    <submittedName>
        <fullName evidence="1">Uncharacterized protein</fullName>
    </submittedName>
</protein>
<dbReference type="AlphaFoldDB" id="A0A4Z2IUY1"/>
<evidence type="ECO:0000313" key="1">
    <source>
        <dbReference type="EMBL" id="TNN81547.1"/>
    </source>
</evidence>
<proteinExistence type="predicted"/>
<name>A0A4Z2IUY1_9TELE</name>
<dbReference type="EMBL" id="SRLO01000046">
    <property type="protein sequence ID" value="TNN81547.1"/>
    <property type="molecule type" value="Genomic_DNA"/>
</dbReference>
<accession>A0A4Z2IUY1</accession>
<dbReference type="Proteomes" id="UP000314294">
    <property type="component" value="Unassembled WGS sequence"/>
</dbReference>
<sequence>MQQLLTEDNDPRADGRLRGTGGPLRDFVVVCGGLYKARVAVFLHERVDFGLGQTETGQVGLHYVLLCDAFGHMVKIYLQRRLICLSGAESLQGSEYPGHVCTGQFESVAQQTGEQIHVWGPRRREAVNPVAQLHQLQQG</sequence>
<comment type="caution">
    <text evidence="1">The sequence shown here is derived from an EMBL/GenBank/DDBJ whole genome shotgun (WGS) entry which is preliminary data.</text>
</comment>
<evidence type="ECO:0000313" key="2">
    <source>
        <dbReference type="Proteomes" id="UP000314294"/>
    </source>
</evidence>
<keyword evidence="2" id="KW-1185">Reference proteome</keyword>
<organism evidence="1 2">
    <name type="scientific">Liparis tanakae</name>
    <name type="common">Tanaka's snailfish</name>
    <dbReference type="NCBI Taxonomy" id="230148"/>
    <lineage>
        <taxon>Eukaryota</taxon>
        <taxon>Metazoa</taxon>
        <taxon>Chordata</taxon>
        <taxon>Craniata</taxon>
        <taxon>Vertebrata</taxon>
        <taxon>Euteleostomi</taxon>
        <taxon>Actinopterygii</taxon>
        <taxon>Neopterygii</taxon>
        <taxon>Teleostei</taxon>
        <taxon>Neoteleostei</taxon>
        <taxon>Acanthomorphata</taxon>
        <taxon>Eupercaria</taxon>
        <taxon>Perciformes</taxon>
        <taxon>Cottioidei</taxon>
        <taxon>Cottales</taxon>
        <taxon>Liparidae</taxon>
        <taxon>Liparis</taxon>
    </lineage>
</organism>